<dbReference type="Gene3D" id="3.40.630.30">
    <property type="match status" value="1"/>
</dbReference>
<dbReference type="RefSeq" id="WP_159900600.1">
    <property type="nucleotide sequence ID" value="NZ_BAABFX010000026.1"/>
</dbReference>
<dbReference type="PROSITE" id="PS51186">
    <property type="entry name" value="GNAT"/>
    <property type="match status" value="1"/>
</dbReference>
<gene>
    <name evidence="2" type="ORF">GCM10023153_19740</name>
</gene>
<dbReference type="EMBL" id="BAABFX010000026">
    <property type="protein sequence ID" value="GAA4396598.1"/>
    <property type="molecule type" value="Genomic_DNA"/>
</dbReference>
<dbReference type="PANTHER" id="PTHR43792">
    <property type="entry name" value="GNAT FAMILY, PUTATIVE (AFU_ORTHOLOGUE AFUA_3G00765)-RELATED-RELATED"/>
    <property type="match status" value="1"/>
</dbReference>
<protein>
    <submittedName>
        <fullName evidence="2">GNAT family N-acetyltransferase</fullName>
    </submittedName>
</protein>
<evidence type="ECO:0000313" key="3">
    <source>
        <dbReference type="Proteomes" id="UP001500390"/>
    </source>
</evidence>
<reference evidence="3" key="1">
    <citation type="journal article" date="2019" name="Int. J. Syst. Evol. Microbiol.">
        <title>The Global Catalogue of Microorganisms (GCM) 10K type strain sequencing project: providing services to taxonomists for standard genome sequencing and annotation.</title>
        <authorList>
            <consortium name="The Broad Institute Genomics Platform"/>
            <consortium name="The Broad Institute Genome Sequencing Center for Infectious Disease"/>
            <person name="Wu L."/>
            <person name="Ma J."/>
        </authorList>
    </citation>
    <scope>NUCLEOTIDE SEQUENCE [LARGE SCALE GENOMIC DNA]</scope>
    <source>
        <strain evidence="3">JCM 17738</strain>
    </source>
</reference>
<dbReference type="InterPro" id="IPR016181">
    <property type="entry name" value="Acyl_CoA_acyltransferase"/>
</dbReference>
<dbReference type="Proteomes" id="UP001500390">
    <property type="component" value="Unassembled WGS sequence"/>
</dbReference>
<evidence type="ECO:0000313" key="2">
    <source>
        <dbReference type="EMBL" id="GAA4396598.1"/>
    </source>
</evidence>
<accession>A0ABP8JW00</accession>
<keyword evidence="3" id="KW-1185">Reference proteome</keyword>
<comment type="caution">
    <text evidence="2">The sequence shown here is derived from an EMBL/GenBank/DDBJ whole genome shotgun (WGS) entry which is preliminary data.</text>
</comment>
<dbReference type="InterPro" id="IPR051531">
    <property type="entry name" value="N-acetyltransferase"/>
</dbReference>
<proteinExistence type="predicted"/>
<dbReference type="InterPro" id="IPR000182">
    <property type="entry name" value="GNAT_dom"/>
</dbReference>
<name>A0ABP8JW00_9MICO</name>
<organism evidence="2 3">
    <name type="scientific">Ornithinibacter aureus</name>
    <dbReference type="NCBI Taxonomy" id="622664"/>
    <lineage>
        <taxon>Bacteria</taxon>
        <taxon>Bacillati</taxon>
        <taxon>Actinomycetota</taxon>
        <taxon>Actinomycetes</taxon>
        <taxon>Micrococcales</taxon>
        <taxon>Intrasporangiaceae</taxon>
        <taxon>Ornithinibacter</taxon>
    </lineage>
</organism>
<evidence type="ECO:0000259" key="1">
    <source>
        <dbReference type="PROSITE" id="PS51186"/>
    </source>
</evidence>
<feature type="domain" description="N-acetyltransferase" evidence="1">
    <location>
        <begin position="15"/>
        <end position="174"/>
    </location>
</feature>
<dbReference type="PANTHER" id="PTHR43792:SF1">
    <property type="entry name" value="N-ACETYLTRANSFERASE DOMAIN-CONTAINING PROTEIN"/>
    <property type="match status" value="1"/>
</dbReference>
<dbReference type="Pfam" id="PF13302">
    <property type="entry name" value="Acetyltransf_3"/>
    <property type="match status" value="1"/>
</dbReference>
<sequence>MTRDRHPAVRGTERLVLRQWREGDLEPFARLNADPDVMRHFPSLLSREQSDAMVDRLSGHIEAEGWGMWAVERRDTGEFIGFTGLAVPRQDLPFQPCVEVGWRLARDAWGHGYASEAAREALRVGFDELGLTEIVAFTAVANSRSRAVMERLGMVRDAAEDFDHPAVDVGHPVRRHVLYRSVRP</sequence>
<dbReference type="SUPFAM" id="SSF55729">
    <property type="entry name" value="Acyl-CoA N-acyltransferases (Nat)"/>
    <property type="match status" value="1"/>
</dbReference>